<dbReference type="GO" id="GO:0005789">
    <property type="term" value="C:endoplasmic reticulum membrane"/>
    <property type="evidence" value="ECO:0007669"/>
    <property type="project" value="TreeGrafter"/>
</dbReference>
<dbReference type="InParanoid" id="A0A423XG87"/>
<keyword evidence="1" id="KW-0343">GTPase activation</keyword>
<keyword evidence="5" id="KW-1185">Reference proteome</keyword>
<feature type="compositionally biased region" description="Acidic residues" evidence="2">
    <location>
        <begin position="36"/>
        <end position="51"/>
    </location>
</feature>
<dbReference type="InterPro" id="IPR000195">
    <property type="entry name" value="Rab-GAP-TBC_dom"/>
</dbReference>
<reference evidence="4 5" key="1">
    <citation type="submission" date="2015-09" db="EMBL/GenBank/DDBJ databases">
        <title>Host preference determinants of Valsa canker pathogens revealed by comparative genomics.</title>
        <authorList>
            <person name="Yin Z."/>
            <person name="Huang L."/>
        </authorList>
    </citation>
    <scope>NUCLEOTIDE SEQUENCE [LARGE SCALE GENOMIC DNA]</scope>
    <source>
        <strain evidence="4 5">SXYLt</strain>
    </source>
</reference>
<evidence type="ECO:0000313" key="4">
    <source>
        <dbReference type="EMBL" id="ROW15249.1"/>
    </source>
</evidence>
<proteinExistence type="predicted"/>
<name>A0A423XG87_9PEZI</name>
<dbReference type="AlphaFoldDB" id="A0A423XG87"/>
<dbReference type="SMART" id="SM00164">
    <property type="entry name" value="TBC"/>
    <property type="match status" value="1"/>
</dbReference>
<feature type="compositionally biased region" description="Basic and acidic residues" evidence="2">
    <location>
        <begin position="52"/>
        <end position="66"/>
    </location>
</feature>
<dbReference type="Gene3D" id="1.10.8.1310">
    <property type="match status" value="1"/>
</dbReference>
<protein>
    <recommendedName>
        <fullName evidence="3">Rab-GAP TBC domain-containing protein</fullName>
    </recommendedName>
</protein>
<dbReference type="OrthoDB" id="206700at2759"/>
<evidence type="ECO:0000256" key="1">
    <source>
        <dbReference type="ARBA" id="ARBA00022468"/>
    </source>
</evidence>
<dbReference type="PANTHER" id="PTHR20913">
    <property type="entry name" value="TBC1 DOMAIN FAMILY MEMBER 20/GTPASE"/>
    <property type="match status" value="1"/>
</dbReference>
<dbReference type="PANTHER" id="PTHR20913:SF7">
    <property type="entry name" value="RE60063P"/>
    <property type="match status" value="1"/>
</dbReference>
<comment type="caution">
    <text evidence="4">The sequence shown here is derived from an EMBL/GenBank/DDBJ whole genome shotgun (WGS) entry which is preliminary data.</text>
</comment>
<feature type="compositionally biased region" description="Basic and acidic residues" evidence="2">
    <location>
        <begin position="1"/>
        <end position="14"/>
    </location>
</feature>
<dbReference type="STRING" id="1230097.A0A423XG87"/>
<feature type="domain" description="Rab-GAP TBC" evidence="3">
    <location>
        <begin position="119"/>
        <end position="326"/>
    </location>
</feature>
<evidence type="ECO:0000313" key="5">
    <source>
        <dbReference type="Proteomes" id="UP000285146"/>
    </source>
</evidence>
<dbReference type="InterPro" id="IPR035969">
    <property type="entry name" value="Rab-GAP_TBC_sf"/>
</dbReference>
<dbReference type="EMBL" id="LKEB01000010">
    <property type="protein sequence ID" value="ROW15249.1"/>
    <property type="molecule type" value="Genomic_DNA"/>
</dbReference>
<gene>
    <name evidence="4" type="ORF">VPNG_02950</name>
</gene>
<dbReference type="GO" id="GO:0006888">
    <property type="term" value="P:endoplasmic reticulum to Golgi vesicle-mediated transport"/>
    <property type="evidence" value="ECO:0007669"/>
    <property type="project" value="TreeGrafter"/>
</dbReference>
<feature type="compositionally biased region" description="Acidic residues" evidence="2">
    <location>
        <begin position="15"/>
        <end position="29"/>
    </location>
</feature>
<feature type="region of interest" description="Disordered" evidence="2">
    <location>
        <begin position="1"/>
        <end position="86"/>
    </location>
</feature>
<dbReference type="Gene3D" id="1.10.472.80">
    <property type="entry name" value="Ypt/Rab-GAP domain of gyp1p, domain 3"/>
    <property type="match status" value="1"/>
</dbReference>
<dbReference type="Proteomes" id="UP000285146">
    <property type="component" value="Unassembled WGS sequence"/>
</dbReference>
<dbReference type="InterPro" id="IPR045913">
    <property type="entry name" value="TBC20/Gyp8-like"/>
</dbReference>
<dbReference type="GO" id="GO:0005096">
    <property type="term" value="F:GTPase activator activity"/>
    <property type="evidence" value="ECO:0007669"/>
    <property type="project" value="UniProtKB-KW"/>
</dbReference>
<accession>A0A423XG87</accession>
<dbReference type="SUPFAM" id="SSF47923">
    <property type="entry name" value="Ypt/Rab-GAP domain of gyp1p"/>
    <property type="match status" value="2"/>
</dbReference>
<dbReference type="Pfam" id="PF00566">
    <property type="entry name" value="RabGAP-TBC"/>
    <property type="match status" value="1"/>
</dbReference>
<evidence type="ECO:0000256" key="2">
    <source>
        <dbReference type="SAM" id="MobiDB-lite"/>
    </source>
</evidence>
<organism evidence="4 5">
    <name type="scientific">Cytospora leucostoma</name>
    <dbReference type="NCBI Taxonomy" id="1230097"/>
    <lineage>
        <taxon>Eukaryota</taxon>
        <taxon>Fungi</taxon>
        <taxon>Dikarya</taxon>
        <taxon>Ascomycota</taxon>
        <taxon>Pezizomycotina</taxon>
        <taxon>Sordariomycetes</taxon>
        <taxon>Sordariomycetidae</taxon>
        <taxon>Diaporthales</taxon>
        <taxon>Cytosporaceae</taxon>
        <taxon>Cytospora</taxon>
    </lineage>
</organism>
<sequence length="493" mass="55135">MATEEDHPAFKHEEGTEEEKGDQATEEDYPAIKDEEVTEEENGDQATEEDYPAIKHEEVTEGEKGDQATAETSQSPAVDVKEANGDAHIWSAKVDKILDACRRRDIEDLQSLAESPGGFVTDVVRQQAWPVLLGVPVRFRSDDGDENPSDGADDDTVRLAASESDYGSWKALPPHNEEGQVELDVARAFVYYPDYQSDEESSRQKDELSTLILSVLRRHPYLSYFQGYHDICQVFLLVLPPALRSPAVARLSTLRIRDFMLPNLKAAIAQLRLIPAILHATDPELWRHLSQTEPFFALSGTLTMYAHDVQSLGEITRLFDVLLAREPVFSVYMFAQIVLDRRAELFETPADEPEMLHSILSKLPRDLDLDRLVARTSALAARRPPESLGPAWSRGISANSVLKTARSTRACAGQSADVGEYYFSQQVLELQRAEARERVVKVLWRYRRPAAAVGFAVAFGVLAYWLRKTSLSSSGAGPLGYAVAVFSRFWHEL</sequence>
<dbReference type="FunCoup" id="A0A423XG87">
    <property type="interactions" value="58"/>
</dbReference>
<dbReference type="FunFam" id="1.10.472.80:FF:000060">
    <property type="entry name" value="TBC domain protein, putative"/>
    <property type="match status" value="1"/>
</dbReference>
<dbReference type="PROSITE" id="PS50086">
    <property type="entry name" value="TBC_RABGAP"/>
    <property type="match status" value="1"/>
</dbReference>
<evidence type="ECO:0000259" key="3">
    <source>
        <dbReference type="PROSITE" id="PS50086"/>
    </source>
</evidence>